<dbReference type="EMBL" id="KZ666341">
    <property type="protein sequence ID" value="PPR95196.1"/>
    <property type="molecule type" value="Genomic_DNA"/>
</dbReference>
<dbReference type="Proteomes" id="UP000239757">
    <property type="component" value="Unassembled WGS sequence"/>
</dbReference>
<reference evidence="2 3" key="1">
    <citation type="submission" date="2015-01" db="EMBL/GenBank/DDBJ databases">
        <title>Genome of allotetraploid Gossypium barbadense reveals genomic plasticity and fiber elongation in cotton evolution.</title>
        <authorList>
            <person name="Chen X."/>
            <person name="Liu X."/>
            <person name="Zhao B."/>
            <person name="Zheng H."/>
            <person name="Hu Y."/>
            <person name="Lu G."/>
            <person name="Yang C."/>
            <person name="Chen J."/>
            <person name="Shan C."/>
            <person name="Zhang L."/>
            <person name="Zhou Y."/>
            <person name="Wang L."/>
            <person name="Guo W."/>
            <person name="Bai Y."/>
            <person name="Ruan J."/>
            <person name="Shangguan X."/>
            <person name="Mao Y."/>
            <person name="Jiang J."/>
            <person name="Zhu Y."/>
            <person name="Lei J."/>
            <person name="Kang H."/>
            <person name="Chen S."/>
            <person name="He X."/>
            <person name="Wang R."/>
            <person name="Wang Y."/>
            <person name="Chen J."/>
            <person name="Wang L."/>
            <person name="Yu S."/>
            <person name="Wang B."/>
            <person name="Wei J."/>
            <person name="Song S."/>
            <person name="Lu X."/>
            <person name="Gao Z."/>
            <person name="Gu W."/>
            <person name="Deng X."/>
            <person name="Ma D."/>
            <person name="Wang S."/>
            <person name="Liang W."/>
            <person name="Fang L."/>
            <person name="Cai C."/>
            <person name="Zhu X."/>
            <person name="Zhou B."/>
            <person name="Zhang Y."/>
            <person name="Chen Z."/>
            <person name="Xu S."/>
            <person name="Zhu R."/>
            <person name="Wang S."/>
            <person name="Zhang T."/>
            <person name="Zhao G."/>
        </authorList>
    </citation>
    <scope>NUCLEOTIDE SEQUENCE [LARGE SCALE GENOMIC DNA]</scope>
    <source>
        <strain evidence="3">cv. Xinhai21</strain>
        <tissue evidence="2">Leaf</tissue>
    </source>
</reference>
<evidence type="ECO:0000313" key="3">
    <source>
        <dbReference type="Proteomes" id="UP000239757"/>
    </source>
</evidence>
<proteinExistence type="predicted"/>
<evidence type="ECO:0000313" key="2">
    <source>
        <dbReference type="EMBL" id="PPR95196.1"/>
    </source>
</evidence>
<sequence length="210" mass="24035">MSEYNRESKQRFDLHSEGGARERRTGTAHRDCATREKPITDGTKQRIGTLLPSIYESFTIGTYRRERLDHRKFTDPLTKADTWIGATFTGMSREKHPNCLSDQNGCRWFSATKTIHVITKEEYSLSNSIVRTDTGASIPVSTRKTLSTHSVLELTTATVLKIRRRGVYLLCFFRSDFEGRNEKAERGTYCQREPIHNGNHGSQLNAVFKE</sequence>
<gene>
    <name evidence="2" type="ORF">GOBAR_AA25471</name>
</gene>
<dbReference type="AlphaFoldDB" id="A0A2P5WVT3"/>
<protein>
    <submittedName>
        <fullName evidence="2">Uncharacterized protein</fullName>
    </submittedName>
</protein>
<name>A0A2P5WVT3_GOSBA</name>
<accession>A0A2P5WVT3</accession>
<feature type="region of interest" description="Disordered" evidence="1">
    <location>
        <begin position="1"/>
        <end position="35"/>
    </location>
</feature>
<evidence type="ECO:0000256" key="1">
    <source>
        <dbReference type="SAM" id="MobiDB-lite"/>
    </source>
</evidence>
<organism evidence="2 3">
    <name type="scientific">Gossypium barbadense</name>
    <name type="common">Sea Island cotton</name>
    <name type="synonym">Hibiscus barbadensis</name>
    <dbReference type="NCBI Taxonomy" id="3634"/>
    <lineage>
        <taxon>Eukaryota</taxon>
        <taxon>Viridiplantae</taxon>
        <taxon>Streptophyta</taxon>
        <taxon>Embryophyta</taxon>
        <taxon>Tracheophyta</taxon>
        <taxon>Spermatophyta</taxon>
        <taxon>Magnoliopsida</taxon>
        <taxon>eudicotyledons</taxon>
        <taxon>Gunneridae</taxon>
        <taxon>Pentapetalae</taxon>
        <taxon>rosids</taxon>
        <taxon>malvids</taxon>
        <taxon>Malvales</taxon>
        <taxon>Malvaceae</taxon>
        <taxon>Malvoideae</taxon>
        <taxon>Gossypium</taxon>
    </lineage>
</organism>